<dbReference type="Proteomes" id="UP000235220">
    <property type="component" value="Chromosome 4"/>
</dbReference>
<comment type="similarity">
    <text evidence="1">Belongs to the senescence regulator S40 family.</text>
</comment>
<dbReference type="GO" id="GO:0010150">
    <property type="term" value="P:leaf senescence"/>
    <property type="evidence" value="ECO:0007669"/>
    <property type="project" value="UniProtKB-ARBA"/>
</dbReference>
<dbReference type="GeneID" id="108982103"/>
<evidence type="ECO:0000256" key="1">
    <source>
        <dbReference type="ARBA" id="ARBA00034773"/>
    </source>
</evidence>
<dbReference type="Gramene" id="Jr04_14140_p1">
    <property type="protein sequence ID" value="cds.Jr04_14140_p1"/>
    <property type="gene ID" value="Jr04_14140"/>
</dbReference>
<sequence>MLYICTSSLPKPAYAKASQQWSLIGSFILVGWKLTTSLSERYLGTYSYGSNGHIQGSNGTDSSELGEEDVWSMVDGMAGREDHVGFSNNSPHAEWTPRTFGESNASVGVGNHHQIPRDDRLMGGLSQAFEDSGRPTASPRIVHQHGVHHMATSAPVNVPDWSKILRVDSVDSLQELDDGLDDGDPEMVPPHEYLARSRKIAATSVFEGVGRTLKGRDMRRIRDAVWSQTGFDG</sequence>
<dbReference type="InterPro" id="IPR007608">
    <property type="entry name" value="Senescence_reg_S40"/>
</dbReference>
<gene>
    <name evidence="3" type="primary">LOC108982103</name>
</gene>
<dbReference type="OrthoDB" id="1917735at2759"/>
<proteinExistence type="inferred from homology"/>
<dbReference type="AlphaFoldDB" id="A0A2I4DP59"/>
<dbReference type="PANTHER" id="PTHR46525">
    <property type="entry name" value="EMB|CAB72159.1"/>
    <property type="match status" value="1"/>
</dbReference>
<evidence type="ECO:0000313" key="3">
    <source>
        <dbReference type="RefSeq" id="XP_018808934.2"/>
    </source>
</evidence>
<reference evidence="3" key="1">
    <citation type="submission" date="2025-08" db="UniProtKB">
        <authorList>
            <consortium name="RefSeq"/>
        </authorList>
    </citation>
    <scope>IDENTIFICATION</scope>
    <source>
        <tissue evidence="3">Leaves</tissue>
    </source>
</reference>
<dbReference type="KEGG" id="jre:108982103"/>
<accession>A0A2I4DP59</accession>
<keyword evidence="2" id="KW-1185">Reference proteome</keyword>
<dbReference type="Pfam" id="PF04520">
    <property type="entry name" value="Senescence_reg"/>
    <property type="match status" value="1"/>
</dbReference>
<dbReference type="STRING" id="51240.A0A2I4DP59"/>
<organism evidence="2 3">
    <name type="scientific">Juglans regia</name>
    <name type="common">English walnut</name>
    <dbReference type="NCBI Taxonomy" id="51240"/>
    <lineage>
        <taxon>Eukaryota</taxon>
        <taxon>Viridiplantae</taxon>
        <taxon>Streptophyta</taxon>
        <taxon>Embryophyta</taxon>
        <taxon>Tracheophyta</taxon>
        <taxon>Spermatophyta</taxon>
        <taxon>Magnoliopsida</taxon>
        <taxon>eudicotyledons</taxon>
        <taxon>Gunneridae</taxon>
        <taxon>Pentapetalae</taxon>
        <taxon>rosids</taxon>
        <taxon>fabids</taxon>
        <taxon>Fagales</taxon>
        <taxon>Juglandaceae</taxon>
        <taxon>Juglans</taxon>
    </lineage>
</organism>
<dbReference type="FunCoup" id="A0A2I4DP59">
    <property type="interactions" value="1005"/>
</dbReference>
<evidence type="ECO:0000313" key="2">
    <source>
        <dbReference type="Proteomes" id="UP000235220"/>
    </source>
</evidence>
<protein>
    <submittedName>
        <fullName evidence="3">Uncharacterized protein LOC108982103 isoform X1</fullName>
    </submittedName>
</protein>
<dbReference type="RefSeq" id="XP_018808934.2">
    <property type="nucleotide sequence ID" value="XM_018953389.2"/>
</dbReference>
<dbReference type="PANTHER" id="PTHR46525:SF18">
    <property type="entry name" value="SENESCENCE REGULATOR S40"/>
    <property type="match status" value="1"/>
</dbReference>
<name>A0A2I4DP59_JUGRE</name>